<dbReference type="SUPFAM" id="SSF48403">
    <property type="entry name" value="Ankyrin repeat"/>
    <property type="match status" value="1"/>
</dbReference>
<dbReference type="Pfam" id="PF12796">
    <property type="entry name" value="Ank_2"/>
    <property type="match status" value="1"/>
</dbReference>
<dbReference type="EMBL" id="MN175499">
    <property type="protein sequence ID" value="QID06467.1"/>
    <property type="molecule type" value="Genomic_DNA"/>
</dbReference>
<protein>
    <submittedName>
        <fullName evidence="1">Ankyrin repeat-containing protein</fullName>
    </submittedName>
</protein>
<dbReference type="PANTHER" id="PTHR24127:SF1">
    <property type="entry name" value="ANKYRIN REPEAT AND EF-HAND DOMAIN-CONTAINING PROTEIN 1"/>
    <property type="match status" value="1"/>
</dbReference>
<proteinExistence type="predicted"/>
<dbReference type="PROSITE" id="PS50088">
    <property type="entry name" value="ANK_REPEAT"/>
    <property type="match status" value="2"/>
</dbReference>
<dbReference type="PANTHER" id="PTHR24127">
    <property type="entry name" value="ANKYRIN REPEAT AND EF-HAND DOMAIN-CONTAINING PROTEIN 1"/>
    <property type="match status" value="1"/>
</dbReference>
<dbReference type="Gene3D" id="1.25.40.20">
    <property type="entry name" value="Ankyrin repeat-containing domain"/>
    <property type="match status" value="1"/>
</dbReference>
<evidence type="ECO:0000313" key="1">
    <source>
        <dbReference type="EMBL" id="QID06467.1"/>
    </source>
</evidence>
<sequence length="183" mass="20750">MGINHSSEKYESLSNLVHAKEDEYYVENIRNFCERYPERINECALPGAHGLFFACTKTTSRNMIDIVRMLIDYGADVNMTHELFPISPLLAACTNNKKKANPDIIKLLIERGANINMQDSNGNTALMRECLMSKTCNNQDIIKILLDSGADKDIKNKSGQTARDIIISFYNDNYLHTIENLLI</sequence>
<name>A0A6G6AD33_9VIRU</name>
<reference evidence="1" key="1">
    <citation type="submission" date="2019-07" db="EMBL/GenBank/DDBJ databases">
        <title>The discovery of a new lineage B mimivirus raises questions about particles surface fibrils.</title>
        <authorList>
            <person name="Silva L.K.S."/>
            <person name="Rodrigues R.A.L."/>
            <person name="Andrade A.C.S.P."/>
            <person name="Hikida H."/>
            <person name="Andreani J."/>
            <person name="Levasseur A."/>
            <person name="La Scola B."/>
            <person name="Abrahao J.S."/>
        </authorList>
    </citation>
    <scope>NUCLEOTIDE SEQUENCE</scope>
    <source>
        <strain evidence="1">B60</strain>
    </source>
</reference>
<dbReference type="InterPro" id="IPR002110">
    <property type="entry name" value="Ankyrin_rpt"/>
</dbReference>
<dbReference type="InterPro" id="IPR052801">
    <property type="entry name" value="Ankyrin-EF-hand"/>
</dbReference>
<dbReference type="SMART" id="SM00248">
    <property type="entry name" value="ANK"/>
    <property type="match status" value="3"/>
</dbReference>
<accession>A0A6G6AD33</accession>
<dbReference type="InterPro" id="IPR036770">
    <property type="entry name" value="Ankyrin_rpt-contain_sf"/>
</dbReference>
<organism evidence="1">
    <name type="scientific">Borely moumouvirus</name>
    <dbReference type="NCBI Taxonomy" id="2712067"/>
    <lineage>
        <taxon>Viruses</taxon>
        <taxon>Varidnaviria</taxon>
        <taxon>Bamfordvirae</taxon>
        <taxon>Nucleocytoviricota</taxon>
        <taxon>Megaviricetes</taxon>
        <taxon>Imitervirales</taxon>
        <taxon>Mimiviridae</taxon>
        <taxon>Megamimivirinae</taxon>
        <taxon>Moumouvirus</taxon>
    </lineage>
</organism>